<dbReference type="InterPro" id="IPR014905">
    <property type="entry name" value="HIRAN"/>
</dbReference>
<keyword evidence="2" id="KW-0378">Hydrolase</keyword>
<dbReference type="Pfam" id="PF08797">
    <property type="entry name" value="HIRAN"/>
    <property type="match status" value="1"/>
</dbReference>
<dbReference type="EMBL" id="NWBU01000017">
    <property type="protein sequence ID" value="PTQ07811.1"/>
    <property type="molecule type" value="Genomic_DNA"/>
</dbReference>
<proteinExistence type="predicted"/>
<accession>A0A2T5FU59</accession>
<dbReference type="OrthoDB" id="9783136at2"/>
<dbReference type="GO" id="GO:0003676">
    <property type="term" value="F:nucleic acid binding"/>
    <property type="evidence" value="ECO:0007669"/>
    <property type="project" value="InterPro"/>
</dbReference>
<name>A0A2T5FU59_9SPHN</name>
<evidence type="ECO:0000256" key="2">
    <source>
        <dbReference type="ARBA" id="ARBA00022801"/>
    </source>
</evidence>
<reference evidence="4 5" key="1">
    <citation type="submission" date="2017-09" db="EMBL/GenBank/DDBJ databases">
        <title>Sphingomonas panjinensis sp.nov., isolated from oil-contaminated soil.</title>
        <authorList>
            <person name="Wang L."/>
            <person name="Chen L."/>
        </authorList>
    </citation>
    <scope>NUCLEOTIDE SEQUENCE [LARGE SCALE GENOMIC DNA]</scope>
    <source>
        <strain evidence="4 5">FW-11</strain>
    </source>
</reference>
<keyword evidence="1" id="KW-0479">Metal-binding</keyword>
<protein>
    <recommendedName>
        <fullName evidence="3">HIRAN domain-containing protein</fullName>
    </recommendedName>
</protein>
<evidence type="ECO:0000259" key="3">
    <source>
        <dbReference type="Pfam" id="PF08797"/>
    </source>
</evidence>
<comment type="caution">
    <text evidence="4">The sequence shown here is derived from an EMBL/GenBank/DDBJ whole genome shotgun (WGS) entry which is preliminary data.</text>
</comment>
<evidence type="ECO:0000313" key="4">
    <source>
        <dbReference type="EMBL" id="PTQ07811.1"/>
    </source>
</evidence>
<feature type="domain" description="HIRAN" evidence="3">
    <location>
        <begin position="18"/>
        <end position="86"/>
    </location>
</feature>
<keyword evidence="5" id="KW-1185">Reference proteome</keyword>
<dbReference type="Proteomes" id="UP000244162">
    <property type="component" value="Unassembled WGS sequence"/>
</dbReference>
<dbReference type="GO" id="GO:0008270">
    <property type="term" value="F:zinc ion binding"/>
    <property type="evidence" value="ECO:0007669"/>
    <property type="project" value="InterPro"/>
</dbReference>
<dbReference type="RefSeq" id="WP_107969736.1">
    <property type="nucleotide sequence ID" value="NZ_NWBU01000017.1"/>
</dbReference>
<organism evidence="4 5">
    <name type="scientific">Sphingomonas oleivorans</name>
    <dbReference type="NCBI Taxonomy" id="1735121"/>
    <lineage>
        <taxon>Bacteria</taxon>
        <taxon>Pseudomonadati</taxon>
        <taxon>Pseudomonadota</taxon>
        <taxon>Alphaproteobacteria</taxon>
        <taxon>Sphingomonadales</taxon>
        <taxon>Sphingomonadaceae</taxon>
        <taxon>Sphingomonas</taxon>
    </lineage>
</organism>
<evidence type="ECO:0000313" key="5">
    <source>
        <dbReference type="Proteomes" id="UP000244162"/>
    </source>
</evidence>
<evidence type="ECO:0000256" key="1">
    <source>
        <dbReference type="ARBA" id="ARBA00022723"/>
    </source>
</evidence>
<gene>
    <name evidence="4" type="ORF">CLG96_16845</name>
</gene>
<dbReference type="AlphaFoldDB" id="A0A2T5FU59"/>
<sequence>MTAYTVPLAAGSAGFSAEGLAPGTPVLLERDPGDSRAIRVLTANGEHVGHIHPQSAKWIIARMEKGKYLSARIASQAVAAGDPRRRVQIAIDTEPDLGEGRPWWRRLFG</sequence>
<dbReference type="Gene3D" id="3.30.70.2330">
    <property type="match status" value="1"/>
</dbReference>
<dbReference type="GO" id="GO:0016818">
    <property type="term" value="F:hydrolase activity, acting on acid anhydrides, in phosphorus-containing anhydrides"/>
    <property type="evidence" value="ECO:0007669"/>
    <property type="project" value="InterPro"/>
</dbReference>